<dbReference type="EMBL" id="CAJVPZ010018667">
    <property type="protein sequence ID" value="CAG8689541.1"/>
    <property type="molecule type" value="Genomic_DNA"/>
</dbReference>
<evidence type="ECO:0000313" key="2">
    <source>
        <dbReference type="Proteomes" id="UP000789396"/>
    </source>
</evidence>
<evidence type="ECO:0000313" key="1">
    <source>
        <dbReference type="EMBL" id="CAG8689541.1"/>
    </source>
</evidence>
<dbReference type="Proteomes" id="UP000789396">
    <property type="component" value="Unassembled WGS sequence"/>
</dbReference>
<organism evidence="1 2">
    <name type="scientific">Racocetra fulgida</name>
    <dbReference type="NCBI Taxonomy" id="60492"/>
    <lineage>
        <taxon>Eukaryota</taxon>
        <taxon>Fungi</taxon>
        <taxon>Fungi incertae sedis</taxon>
        <taxon>Mucoromycota</taxon>
        <taxon>Glomeromycotina</taxon>
        <taxon>Glomeromycetes</taxon>
        <taxon>Diversisporales</taxon>
        <taxon>Gigasporaceae</taxon>
        <taxon>Racocetra</taxon>
    </lineage>
</organism>
<accession>A0A9N9HK65</accession>
<gene>
    <name evidence="1" type="ORF">RFULGI_LOCUS9936</name>
</gene>
<dbReference type="AlphaFoldDB" id="A0A9N9HK65"/>
<proteinExistence type="predicted"/>
<protein>
    <submittedName>
        <fullName evidence="1">19557_t:CDS:1</fullName>
    </submittedName>
</protein>
<sequence>MNNYSHSSIRSVVGKCTKLKAYVDSGEKEFGKANEFAAILANNKHAAPDLCNCGKFGFVASLHRSISSLIPIPIPISPAIFNKGTNTDK</sequence>
<reference evidence="1" key="1">
    <citation type="submission" date="2021-06" db="EMBL/GenBank/DDBJ databases">
        <authorList>
            <person name="Kallberg Y."/>
            <person name="Tangrot J."/>
            <person name="Rosling A."/>
        </authorList>
    </citation>
    <scope>NUCLEOTIDE SEQUENCE</scope>
    <source>
        <strain evidence="1">IN212</strain>
    </source>
</reference>
<feature type="non-terminal residue" evidence="1">
    <location>
        <position position="89"/>
    </location>
</feature>
<comment type="caution">
    <text evidence="1">The sequence shown here is derived from an EMBL/GenBank/DDBJ whole genome shotgun (WGS) entry which is preliminary data.</text>
</comment>
<keyword evidence="2" id="KW-1185">Reference proteome</keyword>
<name>A0A9N9HK65_9GLOM</name>